<comment type="caution">
    <text evidence="2">The sequence shown here is derived from an EMBL/GenBank/DDBJ whole genome shotgun (WGS) entry which is preliminary data.</text>
</comment>
<reference evidence="2 3" key="1">
    <citation type="submission" date="2020-08" db="EMBL/GenBank/DDBJ databases">
        <title>Sequencing the genomes of 1000 actinobacteria strains.</title>
        <authorList>
            <person name="Klenk H.-P."/>
        </authorList>
    </citation>
    <scope>NUCLEOTIDE SEQUENCE [LARGE SCALE GENOMIC DNA]</scope>
    <source>
        <strain evidence="2 3">DSM 44936</strain>
    </source>
</reference>
<gene>
    <name evidence="2" type="ORF">BJ992_006313</name>
</gene>
<dbReference type="Proteomes" id="UP000555564">
    <property type="component" value="Unassembled WGS sequence"/>
</dbReference>
<feature type="region of interest" description="Disordered" evidence="1">
    <location>
        <begin position="1"/>
        <end position="20"/>
    </location>
</feature>
<feature type="compositionally biased region" description="Basic and acidic residues" evidence="1">
    <location>
        <begin position="1"/>
        <end position="16"/>
    </location>
</feature>
<proteinExistence type="predicted"/>
<name>A0A7X0M9W2_9ACTN</name>
<keyword evidence="3" id="KW-1185">Reference proteome</keyword>
<evidence type="ECO:0000313" key="3">
    <source>
        <dbReference type="Proteomes" id="UP000555564"/>
    </source>
</evidence>
<evidence type="ECO:0000313" key="2">
    <source>
        <dbReference type="EMBL" id="MBB6476882.1"/>
    </source>
</evidence>
<dbReference type="EMBL" id="JACHIU010000001">
    <property type="protein sequence ID" value="MBB6476882.1"/>
    <property type="molecule type" value="Genomic_DNA"/>
</dbReference>
<evidence type="ECO:0000256" key="1">
    <source>
        <dbReference type="SAM" id="MobiDB-lite"/>
    </source>
</evidence>
<protein>
    <submittedName>
        <fullName evidence="2">Uncharacterized protein</fullName>
    </submittedName>
</protein>
<dbReference type="RefSeq" id="WP_184987206.1">
    <property type="nucleotide sequence ID" value="NZ_BAAALO010000006.1"/>
</dbReference>
<dbReference type="AlphaFoldDB" id="A0A7X0M9W2"/>
<sequence>MNELHDYPISNSDHRPTGTVHTISQSGARIDAVGAFFESNDGPVTINPEVRAQALPDENRINRHLYSAPPWYVFPPEWRKAYAELVNALPHNRVVIVVAPRGYGSTTFSLRLLARETASSTELVRLETDWTSPKVGRLPCRRNVACQLDLQDSDSDRFDTSFIDNLAEHSRRLRNLDSYLVLSVAEDLWTECGASVPAGVTKVHLAAPPKALEVVESHLRYKDHGYLIPCVNSSKAQEHLSGHNVIDAVRAVETVIQIWEDFQRQAPPQKLKDAEAAKESGSVADFIQTDVETALDDWQEKLNSFFGTAKAGPQVLSVEDRCLLLALGLRQRGVAEDIQADARELEDLLKSDGPGKRKRKVNAYAMFSGPGLRTRMTALGATIDRHDHVTYKQTGFGEAALLYVWENYADMRDLLVKWMIGRAKQDRTAQDPAIRTLIRLLLRAKGSDRLSVVRDEALRQNRHEVIVHVMADCSRDEHMGRRTRALLYDWAGQRSVETQRIVIRVCQAILTDNHDVALVRLCRIADSPASPQVQREILSEFRKIAKDSAAAAIIMNRVVDLQRKGQMPMSSKLALLALMDVEHEHLPWLLTYEHQDLDVMDGLRELLADLDLLAATGPPLIRWFELCAHDLQLSRRLLKVVADALRRHRDVATWLRLIKELDITLSDGSTVKDQLGVLLFGGAPIAAVPVERADA</sequence>
<organism evidence="2 3">
    <name type="scientific">Sphaerisporangium rubeum</name>
    <dbReference type="NCBI Taxonomy" id="321317"/>
    <lineage>
        <taxon>Bacteria</taxon>
        <taxon>Bacillati</taxon>
        <taxon>Actinomycetota</taxon>
        <taxon>Actinomycetes</taxon>
        <taxon>Streptosporangiales</taxon>
        <taxon>Streptosporangiaceae</taxon>
        <taxon>Sphaerisporangium</taxon>
    </lineage>
</organism>
<accession>A0A7X0M9W2</accession>